<evidence type="ECO:0000313" key="2">
    <source>
        <dbReference type="EMBL" id="CAI2162504.1"/>
    </source>
</evidence>
<evidence type="ECO:0000259" key="1">
    <source>
        <dbReference type="PROSITE" id="PS50097"/>
    </source>
</evidence>
<dbReference type="PROSITE" id="PS50097">
    <property type="entry name" value="BTB"/>
    <property type="match status" value="1"/>
</dbReference>
<dbReference type="Proteomes" id="UP001153678">
    <property type="component" value="Unassembled WGS sequence"/>
</dbReference>
<evidence type="ECO:0000313" key="3">
    <source>
        <dbReference type="Proteomes" id="UP001153678"/>
    </source>
</evidence>
<dbReference type="InterPro" id="IPR000210">
    <property type="entry name" value="BTB/POZ_dom"/>
</dbReference>
<dbReference type="OrthoDB" id="2341703at2759"/>
<dbReference type="InterPro" id="IPR011333">
    <property type="entry name" value="SKP1/BTB/POZ_sf"/>
</dbReference>
<reference evidence="2" key="1">
    <citation type="submission" date="2022-08" db="EMBL/GenBank/DDBJ databases">
        <authorList>
            <person name="Kallberg Y."/>
            <person name="Tangrot J."/>
            <person name="Rosling A."/>
        </authorList>
    </citation>
    <scope>NUCLEOTIDE SEQUENCE</scope>
    <source>
        <strain evidence="2">Wild A</strain>
    </source>
</reference>
<accession>A0A9W4WPL7</accession>
<dbReference type="AlphaFoldDB" id="A0A9W4WPL7"/>
<protein>
    <submittedName>
        <fullName evidence="2">19910_t:CDS:1</fullName>
    </submittedName>
</protein>
<keyword evidence="3" id="KW-1185">Reference proteome</keyword>
<gene>
    <name evidence="2" type="ORF">FWILDA_LOCUS591</name>
</gene>
<name>A0A9W4WPL7_9GLOM</name>
<sequence>MISYCLPELSTDSLNASTTNDPHDTLIEIDDRTSNDVKNFDAHASVLRSKCEYFKVALSDKWATKIDDKYKLKLDGSSDAFEVILNGICSGKIVLNNPDTDLLMELMLISDILLLHEFIDILRSELDGKKDKNKKWCDDDIISKFKTSYRISLLQDLYSYCQEIFVERPLDVIYFPEIKIFNKLIECGIENTPGFVISIDNTFDTSRIDALKRTIKNGLRLIRYNEIKYKEYETLILKYDQIFPTSRPQYRIPRRINSPVEPKIISSRLAGLIATWIDRKDPTEEPY</sequence>
<feature type="domain" description="BTB" evidence="1">
    <location>
        <begin position="23"/>
        <end position="97"/>
    </location>
</feature>
<proteinExistence type="predicted"/>
<comment type="caution">
    <text evidence="2">The sequence shown here is derived from an EMBL/GenBank/DDBJ whole genome shotgun (WGS) entry which is preliminary data.</text>
</comment>
<dbReference type="SUPFAM" id="SSF54695">
    <property type="entry name" value="POZ domain"/>
    <property type="match status" value="1"/>
</dbReference>
<dbReference type="Gene3D" id="3.30.710.10">
    <property type="entry name" value="Potassium Channel Kv1.1, Chain A"/>
    <property type="match status" value="1"/>
</dbReference>
<dbReference type="EMBL" id="CAMKVN010000040">
    <property type="protein sequence ID" value="CAI2162504.1"/>
    <property type="molecule type" value="Genomic_DNA"/>
</dbReference>
<organism evidence="2 3">
    <name type="scientific">Funneliformis geosporum</name>
    <dbReference type="NCBI Taxonomy" id="1117311"/>
    <lineage>
        <taxon>Eukaryota</taxon>
        <taxon>Fungi</taxon>
        <taxon>Fungi incertae sedis</taxon>
        <taxon>Mucoromycota</taxon>
        <taxon>Glomeromycotina</taxon>
        <taxon>Glomeromycetes</taxon>
        <taxon>Glomerales</taxon>
        <taxon>Glomeraceae</taxon>
        <taxon>Funneliformis</taxon>
    </lineage>
</organism>